<organism evidence="6 7">
    <name type="scientific">Roseivirga misakiensis</name>
    <dbReference type="NCBI Taxonomy" id="1563681"/>
    <lineage>
        <taxon>Bacteria</taxon>
        <taxon>Pseudomonadati</taxon>
        <taxon>Bacteroidota</taxon>
        <taxon>Cytophagia</taxon>
        <taxon>Cytophagales</taxon>
        <taxon>Roseivirgaceae</taxon>
        <taxon>Roseivirga</taxon>
    </lineage>
</organism>
<evidence type="ECO:0000259" key="5">
    <source>
        <dbReference type="Pfam" id="PF01266"/>
    </source>
</evidence>
<dbReference type="RefSeq" id="WP_069836987.1">
    <property type="nucleotide sequence ID" value="NZ_MDGQ01000005.1"/>
</dbReference>
<evidence type="ECO:0000256" key="2">
    <source>
        <dbReference type="ARBA" id="ARBA00009410"/>
    </source>
</evidence>
<protein>
    <recommendedName>
        <fullName evidence="5">FAD dependent oxidoreductase domain-containing protein</fullName>
    </recommendedName>
</protein>
<evidence type="ECO:0000256" key="3">
    <source>
        <dbReference type="ARBA" id="ARBA00022630"/>
    </source>
</evidence>
<dbReference type="PANTHER" id="PTHR13847">
    <property type="entry name" value="SARCOSINE DEHYDROGENASE-RELATED"/>
    <property type="match status" value="1"/>
</dbReference>
<proteinExistence type="inferred from homology"/>
<comment type="caution">
    <text evidence="6">The sequence shown here is derived from an EMBL/GenBank/DDBJ whole genome shotgun (WGS) entry which is preliminary data.</text>
</comment>
<keyword evidence="4" id="KW-0560">Oxidoreductase</keyword>
<name>A0A1E5T275_9BACT</name>
<gene>
    <name evidence="6" type="ORF">BFP71_19060</name>
</gene>
<dbReference type="EMBL" id="MDGQ01000005">
    <property type="protein sequence ID" value="OEK05483.1"/>
    <property type="molecule type" value="Genomic_DNA"/>
</dbReference>
<evidence type="ECO:0000256" key="1">
    <source>
        <dbReference type="ARBA" id="ARBA00001974"/>
    </source>
</evidence>
<dbReference type="AlphaFoldDB" id="A0A1E5T275"/>
<keyword evidence="7" id="KW-1185">Reference proteome</keyword>
<dbReference type="InterPro" id="IPR006076">
    <property type="entry name" value="FAD-dep_OxRdtase"/>
</dbReference>
<evidence type="ECO:0000313" key="6">
    <source>
        <dbReference type="EMBL" id="OEK05483.1"/>
    </source>
</evidence>
<dbReference type="Proteomes" id="UP000095552">
    <property type="component" value="Unassembled WGS sequence"/>
</dbReference>
<dbReference type="Gene3D" id="3.30.9.10">
    <property type="entry name" value="D-Amino Acid Oxidase, subunit A, domain 2"/>
    <property type="match status" value="1"/>
</dbReference>
<dbReference type="SUPFAM" id="SSF54373">
    <property type="entry name" value="FAD-linked reductases, C-terminal domain"/>
    <property type="match status" value="1"/>
</dbReference>
<evidence type="ECO:0000313" key="7">
    <source>
        <dbReference type="Proteomes" id="UP000095552"/>
    </source>
</evidence>
<dbReference type="InterPro" id="IPR036188">
    <property type="entry name" value="FAD/NAD-bd_sf"/>
</dbReference>
<dbReference type="Pfam" id="PF01266">
    <property type="entry name" value="DAO"/>
    <property type="match status" value="1"/>
</dbReference>
<accession>A0A1E5T275</accession>
<evidence type="ECO:0000256" key="4">
    <source>
        <dbReference type="ARBA" id="ARBA00023002"/>
    </source>
</evidence>
<feature type="domain" description="FAD dependent oxidoreductase" evidence="5">
    <location>
        <begin position="4"/>
        <end position="328"/>
    </location>
</feature>
<sequence>MQVDYLIVGQGLAGTVLCEHLLQMGKKVVVVDDLTLSNSSKVAGGLYNPITGRKMVKTWNCDNLFSYLIPFYQKLEQKLGVRFLIEKPIYRPFASTEELNEWMGKSAEENYAPYIKEIKDRSAYGDHVNDDFGGILLNKSGYVDTAMLINAYQSYLLAEGFYRNEVFSYDHLELLNKGVKYKDISADRVIFCDGRLAQNNPYFQWLPMRPVKGELLFVKTHTSIELIYNRGVFVIPLSDGICKVGATYDHENVDENITSKAQNELTRRLKQLANFDFEVIDQKAGVRPATKDRKPFVGTHPAHKELVVFNGLGAKGVSLAPFYANQLANHLETGDHLDSEVNIERFFSLI</sequence>
<reference evidence="6 7" key="1">
    <citation type="submission" date="2016-08" db="EMBL/GenBank/DDBJ databases">
        <title>Draft genome of Fabibacter sp. strain SK-8.</title>
        <authorList>
            <person name="Wong S.-K."/>
            <person name="Hamasaki K."/>
            <person name="Yoshizawa S."/>
        </authorList>
    </citation>
    <scope>NUCLEOTIDE SEQUENCE [LARGE SCALE GENOMIC DNA]</scope>
    <source>
        <strain evidence="6 7">SK-8</strain>
    </source>
</reference>
<dbReference type="PANTHER" id="PTHR13847:SF286">
    <property type="entry name" value="D-AMINO ACID DEHYDROGENASE"/>
    <property type="match status" value="1"/>
</dbReference>
<comment type="cofactor">
    <cofactor evidence="1">
        <name>FAD</name>
        <dbReference type="ChEBI" id="CHEBI:57692"/>
    </cofactor>
</comment>
<dbReference type="SUPFAM" id="SSF51971">
    <property type="entry name" value="Nucleotide-binding domain"/>
    <property type="match status" value="1"/>
</dbReference>
<keyword evidence="3" id="KW-0285">Flavoprotein</keyword>
<dbReference type="Gene3D" id="3.50.50.60">
    <property type="entry name" value="FAD/NAD(P)-binding domain"/>
    <property type="match status" value="1"/>
</dbReference>
<dbReference type="GO" id="GO:0016491">
    <property type="term" value="F:oxidoreductase activity"/>
    <property type="evidence" value="ECO:0007669"/>
    <property type="project" value="UniProtKB-KW"/>
</dbReference>
<dbReference type="OrthoDB" id="214253at2"/>
<dbReference type="GO" id="GO:0005737">
    <property type="term" value="C:cytoplasm"/>
    <property type="evidence" value="ECO:0007669"/>
    <property type="project" value="TreeGrafter"/>
</dbReference>
<dbReference type="STRING" id="1563681.BFP71_19060"/>
<comment type="similarity">
    <text evidence="2">Belongs to the DadA oxidoreductase family.</text>
</comment>